<accession>A0A6A5YB83</accession>
<feature type="region of interest" description="Disordered" evidence="13">
    <location>
        <begin position="1"/>
        <end position="22"/>
    </location>
</feature>
<evidence type="ECO:0000256" key="1">
    <source>
        <dbReference type="ARBA" id="ARBA00002238"/>
    </source>
</evidence>
<keyword evidence="8 14" id="KW-1133">Transmembrane helix</keyword>
<keyword evidence="4 12" id="KW-0813">Transport</keyword>
<dbReference type="SUPFAM" id="SSF103506">
    <property type="entry name" value="Mitochondrial carrier"/>
    <property type="match status" value="1"/>
</dbReference>
<dbReference type="InterPro" id="IPR018108">
    <property type="entry name" value="MCP_transmembrane"/>
</dbReference>
<feature type="repeat" description="Solcar" evidence="11">
    <location>
        <begin position="139"/>
        <end position="262"/>
    </location>
</feature>
<feature type="repeat" description="Solcar" evidence="11">
    <location>
        <begin position="292"/>
        <end position="380"/>
    </location>
</feature>
<dbReference type="InterPro" id="IPR023395">
    <property type="entry name" value="MCP_dom_sf"/>
</dbReference>
<evidence type="ECO:0000256" key="2">
    <source>
        <dbReference type="ARBA" id="ARBA00004448"/>
    </source>
</evidence>
<evidence type="ECO:0000256" key="12">
    <source>
        <dbReference type="RuleBase" id="RU000488"/>
    </source>
</evidence>
<dbReference type="OrthoDB" id="270584at2759"/>
<evidence type="ECO:0000256" key="11">
    <source>
        <dbReference type="PROSITE-ProRule" id="PRU00282"/>
    </source>
</evidence>
<comment type="similarity">
    <text evidence="12">Belongs to the mitochondrial carrier (TC 2.A.29) family.</text>
</comment>
<evidence type="ECO:0000313" key="16">
    <source>
        <dbReference type="Proteomes" id="UP000799776"/>
    </source>
</evidence>
<evidence type="ECO:0000256" key="14">
    <source>
        <dbReference type="SAM" id="Phobius"/>
    </source>
</evidence>
<dbReference type="PRINTS" id="PR00926">
    <property type="entry name" value="MITOCARRIER"/>
</dbReference>
<keyword evidence="7" id="KW-0999">Mitochondrion inner membrane</keyword>
<proteinExistence type="inferred from homology"/>
<keyword evidence="16" id="KW-1185">Reference proteome</keyword>
<feature type="repeat" description="Solcar" evidence="11">
    <location>
        <begin position="40"/>
        <end position="131"/>
    </location>
</feature>
<organism evidence="15 16">
    <name type="scientific">Saccharata proteae CBS 121410</name>
    <dbReference type="NCBI Taxonomy" id="1314787"/>
    <lineage>
        <taxon>Eukaryota</taxon>
        <taxon>Fungi</taxon>
        <taxon>Dikarya</taxon>
        <taxon>Ascomycota</taxon>
        <taxon>Pezizomycotina</taxon>
        <taxon>Dothideomycetes</taxon>
        <taxon>Dothideomycetes incertae sedis</taxon>
        <taxon>Botryosphaeriales</taxon>
        <taxon>Saccharataceae</taxon>
        <taxon>Saccharata</taxon>
    </lineage>
</organism>
<dbReference type="GO" id="GO:0005743">
    <property type="term" value="C:mitochondrial inner membrane"/>
    <property type="evidence" value="ECO:0007669"/>
    <property type="project" value="UniProtKB-SubCell"/>
</dbReference>
<dbReference type="GO" id="GO:0055085">
    <property type="term" value="P:transmembrane transport"/>
    <property type="evidence" value="ECO:0007669"/>
    <property type="project" value="InterPro"/>
</dbReference>
<gene>
    <name evidence="15" type="ORF">K490DRAFT_72566</name>
</gene>
<dbReference type="PANTHER" id="PTHR24089">
    <property type="entry name" value="SOLUTE CARRIER FAMILY 25"/>
    <property type="match status" value="1"/>
</dbReference>
<evidence type="ECO:0000256" key="13">
    <source>
        <dbReference type="SAM" id="MobiDB-lite"/>
    </source>
</evidence>
<keyword evidence="6" id="KW-0677">Repeat</keyword>
<evidence type="ECO:0000256" key="5">
    <source>
        <dbReference type="ARBA" id="ARBA00022692"/>
    </source>
</evidence>
<evidence type="ECO:0000256" key="4">
    <source>
        <dbReference type="ARBA" id="ARBA00022448"/>
    </source>
</evidence>
<dbReference type="EMBL" id="ML978715">
    <property type="protein sequence ID" value="KAF2088879.1"/>
    <property type="molecule type" value="Genomic_DNA"/>
</dbReference>
<evidence type="ECO:0000256" key="10">
    <source>
        <dbReference type="ARBA" id="ARBA00023136"/>
    </source>
</evidence>
<evidence type="ECO:0000256" key="7">
    <source>
        <dbReference type="ARBA" id="ARBA00022792"/>
    </source>
</evidence>
<keyword evidence="10 11" id="KW-0472">Membrane</keyword>
<keyword evidence="9" id="KW-0496">Mitochondrion</keyword>
<dbReference type="Proteomes" id="UP000799776">
    <property type="component" value="Unassembled WGS sequence"/>
</dbReference>
<dbReference type="Gene3D" id="1.50.40.10">
    <property type="entry name" value="Mitochondrial carrier domain"/>
    <property type="match status" value="1"/>
</dbReference>
<comment type="function">
    <text evidence="1">Mitochondrial transporter that mediates uptake of thiamine pyrophosphate (ThPP) into mitochondria.</text>
</comment>
<keyword evidence="5 11" id="KW-0812">Transmembrane</keyword>
<protein>
    <recommendedName>
        <fullName evidence="3">Mitochondrial thiamine pyrophosphate carrier 1</fullName>
    </recommendedName>
</protein>
<dbReference type="Pfam" id="PF00153">
    <property type="entry name" value="Mito_carr"/>
    <property type="match status" value="4"/>
</dbReference>
<evidence type="ECO:0000313" key="15">
    <source>
        <dbReference type="EMBL" id="KAF2088879.1"/>
    </source>
</evidence>
<dbReference type="InterPro" id="IPR002067">
    <property type="entry name" value="MCP"/>
</dbReference>
<evidence type="ECO:0000256" key="8">
    <source>
        <dbReference type="ARBA" id="ARBA00022989"/>
    </source>
</evidence>
<dbReference type="PROSITE" id="PS50920">
    <property type="entry name" value="SOLCAR"/>
    <property type="match status" value="3"/>
</dbReference>
<evidence type="ECO:0000256" key="3">
    <source>
        <dbReference type="ARBA" id="ARBA00021935"/>
    </source>
</evidence>
<dbReference type="AlphaFoldDB" id="A0A6A5YB83"/>
<name>A0A6A5YB83_9PEZI</name>
<reference evidence="15" key="1">
    <citation type="journal article" date="2020" name="Stud. Mycol.">
        <title>101 Dothideomycetes genomes: a test case for predicting lifestyles and emergence of pathogens.</title>
        <authorList>
            <person name="Haridas S."/>
            <person name="Albert R."/>
            <person name="Binder M."/>
            <person name="Bloem J."/>
            <person name="Labutti K."/>
            <person name="Salamov A."/>
            <person name="Andreopoulos B."/>
            <person name="Baker S."/>
            <person name="Barry K."/>
            <person name="Bills G."/>
            <person name="Bluhm B."/>
            <person name="Cannon C."/>
            <person name="Castanera R."/>
            <person name="Culley D."/>
            <person name="Daum C."/>
            <person name="Ezra D."/>
            <person name="Gonzalez J."/>
            <person name="Henrissat B."/>
            <person name="Kuo A."/>
            <person name="Liang C."/>
            <person name="Lipzen A."/>
            <person name="Lutzoni F."/>
            <person name="Magnuson J."/>
            <person name="Mondo S."/>
            <person name="Nolan M."/>
            <person name="Ohm R."/>
            <person name="Pangilinan J."/>
            <person name="Park H.-J."/>
            <person name="Ramirez L."/>
            <person name="Alfaro M."/>
            <person name="Sun H."/>
            <person name="Tritt A."/>
            <person name="Yoshinaga Y."/>
            <person name="Zwiers L.-H."/>
            <person name="Turgeon B."/>
            <person name="Goodwin S."/>
            <person name="Spatafora J."/>
            <person name="Crous P."/>
            <person name="Grigoriev I."/>
        </authorList>
    </citation>
    <scope>NUCLEOTIDE SEQUENCE</scope>
    <source>
        <strain evidence="15">CBS 121410</strain>
    </source>
</reference>
<evidence type="ECO:0000256" key="6">
    <source>
        <dbReference type="ARBA" id="ARBA00022737"/>
    </source>
</evidence>
<feature type="transmembrane region" description="Helical" evidence="14">
    <location>
        <begin position="352"/>
        <end position="374"/>
    </location>
</feature>
<sequence>MTAAQVKEPHGGPAICPTDDDALVPKTSTDERRIDKKSWEYIFKSGLAGGMAGCAAKTVVGPLDRVKILFQASNPQFAKYTGSWFGVATAMKDIYNQNGARGLFKGHSATLLRIFPYAGIKFLAYEQIRARLIKNKEQETPLRRLMSGALAGTVSVFFTYPLEVIRVRLAFETRQDTRSTLSSICKKIYNEQPPPVRANPSVDTSSVARAAASTVGATAAKIQKVTPSSGLSNFFRGFTPTLWGMLPYAGCSFLTHDTVADLLRRSDIAPYTTVPGTEGTASSRDPHKPAQLKYWAELANGGFAGFVSQTMSYPLEVIRRRMQVGGVVGDGHRLGMSEVATRIMAERGWRGFFVGLSIGYVKIIPLSATSFFVYERGKYLLGI</sequence>
<comment type="subcellular location">
    <subcellularLocation>
        <location evidence="2">Mitochondrion inner membrane</location>
        <topology evidence="2">Multi-pass membrane protein</topology>
    </subcellularLocation>
</comment>
<evidence type="ECO:0000256" key="9">
    <source>
        <dbReference type="ARBA" id="ARBA00023128"/>
    </source>
</evidence>